<dbReference type="OrthoDB" id="5971203at2759"/>
<keyword evidence="5" id="KW-1185">Reference proteome</keyword>
<keyword evidence="1" id="KW-1015">Disulfide bond</keyword>
<sequence>MTFSPTNTYFSRKADQVLGEVCSLVGHKPQARARQTLFKMVMLLLLCVVLPLTCGHQEESSGPADRFVCSPVINIPKLACSGHDDNSCLDACHSKIEGLERHLDKEKKKIADLEQRLSSLEGQRVRAGLGSAADPGLSCKEIKDTVDSAQDGLYHLRSQEGIVYQTYCDMTTADGGWTLVSSVHENDMYGKCTAGDRWSSTRGSTTNYPEGDGNWANFNTFGSVELATCDDLKNPGYFSINASDVMLWHVPNNTPLSQYKSEAYLRYYTTDGFLRQYGGNLYSLFKDHFPIVYKGATGNGPAIPITWDNGSEDLLKSLLAPNVLGEVTPGFVHFCVFNNERAPHAVCPGLKYNGGNVEHACIGGAAYWAEVAPRQCGDFAGKDWDGYGTHTGWSSSLLELESAVLFFYR</sequence>
<dbReference type="PANTHER" id="PTHR16146:SF46">
    <property type="entry name" value="INTELECTIN-1A-RELATED"/>
    <property type="match status" value="1"/>
</dbReference>
<feature type="domain" description="Fibrinogen C-terminal" evidence="3">
    <location>
        <begin position="130"/>
        <end position="190"/>
    </location>
</feature>
<dbReference type="Proteomes" id="UP000838412">
    <property type="component" value="Chromosome 3"/>
</dbReference>
<feature type="coiled-coil region" evidence="2">
    <location>
        <begin position="89"/>
        <end position="123"/>
    </location>
</feature>
<keyword evidence="2" id="KW-0175">Coiled coil</keyword>
<dbReference type="Gene3D" id="2.60.120.1000">
    <property type="match status" value="1"/>
</dbReference>
<dbReference type="AlphaFoldDB" id="A0A8J9ZLH6"/>
<dbReference type="SUPFAM" id="SSF56496">
    <property type="entry name" value="Fibrinogen C-terminal domain-like"/>
    <property type="match status" value="1"/>
</dbReference>
<evidence type="ECO:0000259" key="3">
    <source>
        <dbReference type="PROSITE" id="PS51406"/>
    </source>
</evidence>
<organism evidence="4 5">
    <name type="scientific">Branchiostoma lanceolatum</name>
    <name type="common">Common lancelet</name>
    <name type="synonym">Amphioxus lanceolatum</name>
    <dbReference type="NCBI Taxonomy" id="7740"/>
    <lineage>
        <taxon>Eukaryota</taxon>
        <taxon>Metazoa</taxon>
        <taxon>Chordata</taxon>
        <taxon>Cephalochordata</taxon>
        <taxon>Leptocardii</taxon>
        <taxon>Amphioxiformes</taxon>
        <taxon>Branchiostomatidae</taxon>
        <taxon>Branchiostoma</taxon>
    </lineage>
</organism>
<evidence type="ECO:0000256" key="1">
    <source>
        <dbReference type="ARBA" id="ARBA00023157"/>
    </source>
</evidence>
<dbReference type="EMBL" id="OV696688">
    <property type="protein sequence ID" value="CAH1257682.1"/>
    <property type="molecule type" value="Genomic_DNA"/>
</dbReference>
<dbReference type="InterPro" id="IPR002181">
    <property type="entry name" value="Fibrinogen_a/b/g_C_dom"/>
</dbReference>
<name>A0A8J9ZLH6_BRALA</name>
<evidence type="ECO:0000313" key="4">
    <source>
        <dbReference type="EMBL" id="CAH1257682.1"/>
    </source>
</evidence>
<dbReference type="PANTHER" id="PTHR16146">
    <property type="entry name" value="INTELECTIN"/>
    <property type="match status" value="1"/>
</dbReference>
<reference evidence="4" key="1">
    <citation type="submission" date="2022-01" db="EMBL/GenBank/DDBJ databases">
        <authorList>
            <person name="Braso-Vives M."/>
        </authorList>
    </citation>
    <scope>NUCLEOTIDE SEQUENCE</scope>
</reference>
<accession>A0A8J9ZLH6</accession>
<evidence type="ECO:0000313" key="5">
    <source>
        <dbReference type="Proteomes" id="UP000838412"/>
    </source>
</evidence>
<protein>
    <submittedName>
        <fullName evidence="4">ITLN1 protein</fullName>
    </submittedName>
</protein>
<dbReference type="GO" id="GO:0005615">
    <property type="term" value="C:extracellular space"/>
    <property type="evidence" value="ECO:0007669"/>
    <property type="project" value="TreeGrafter"/>
</dbReference>
<dbReference type="NCBIfam" id="NF040941">
    <property type="entry name" value="GGGWT_bact"/>
    <property type="match status" value="1"/>
</dbReference>
<dbReference type="PROSITE" id="PS51406">
    <property type="entry name" value="FIBRINOGEN_C_2"/>
    <property type="match status" value="1"/>
</dbReference>
<gene>
    <name evidence="4" type="primary">ITLN1</name>
    <name evidence="4" type="ORF">BLAG_LOCUS15512</name>
</gene>
<evidence type="ECO:0000256" key="2">
    <source>
        <dbReference type="SAM" id="Coils"/>
    </source>
</evidence>
<proteinExistence type="predicted"/>
<dbReference type="InterPro" id="IPR036056">
    <property type="entry name" value="Fibrinogen-like_C"/>
</dbReference>
<dbReference type="GO" id="GO:0070492">
    <property type="term" value="F:oligosaccharide binding"/>
    <property type="evidence" value="ECO:0007669"/>
    <property type="project" value="TreeGrafter"/>
</dbReference>